<accession>A0A285HWA6</accession>
<feature type="region of interest" description="Disordered" evidence="1">
    <location>
        <begin position="94"/>
        <end position="118"/>
    </location>
</feature>
<gene>
    <name evidence="3" type="ORF">CVM39_12430</name>
    <name evidence="4" type="ORF">SAMN06297129_0675</name>
</gene>
<keyword evidence="2" id="KW-1133">Transmembrane helix</keyword>
<evidence type="ECO:0000256" key="1">
    <source>
        <dbReference type="SAM" id="MobiDB-lite"/>
    </source>
</evidence>
<evidence type="ECO:0000313" key="6">
    <source>
        <dbReference type="Proteomes" id="UP000231702"/>
    </source>
</evidence>
<organism evidence="4 5">
    <name type="scientific">Pseudooceanicola antarcticus</name>
    <dbReference type="NCBI Taxonomy" id="1247613"/>
    <lineage>
        <taxon>Bacteria</taxon>
        <taxon>Pseudomonadati</taxon>
        <taxon>Pseudomonadota</taxon>
        <taxon>Alphaproteobacteria</taxon>
        <taxon>Rhodobacterales</taxon>
        <taxon>Paracoccaceae</taxon>
        <taxon>Pseudooceanicola</taxon>
    </lineage>
</organism>
<sequence>MELIADILLVAGALGAGFYCYILARRLSRFNDLENGVGGAVAVLSAQVDDLSKTLQAAQGSAAESSSSLEQLTDRAEQVAKRLELLVASLHDLEGAPQQPAPPEDSAPAVFARHSGSH</sequence>
<dbReference type="AlphaFoldDB" id="A0A285HWA6"/>
<dbReference type="EMBL" id="OBEA01000001">
    <property type="protein sequence ID" value="SNY40012.1"/>
    <property type="molecule type" value="Genomic_DNA"/>
</dbReference>
<reference evidence="3 6" key="2">
    <citation type="journal article" date="2018" name="Int. J. Syst. Evol. Microbiol.">
        <title>Pseudooceanicola lipolyticus sp. nov., a marine alphaproteobacterium, reclassification of Oceanicola flagellatus as Pseudooceanicola flagellatus comb. nov. and emended description of the genus Pseudooceanicola.</title>
        <authorList>
            <person name="Huang M.-M."/>
            <person name="Guo L.-L."/>
            <person name="Wu Y.-H."/>
            <person name="Lai Q.-L."/>
            <person name="Shao Z.-Z."/>
            <person name="Wang C.-S."/>
            <person name="Wu M."/>
            <person name="Xu X.-W."/>
        </authorList>
    </citation>
    <scope>NUCLEOTIDE SEQUENCE [LARGE SCALE GENOMIC DNA]</scope>
    <source>
        <strain evidence="3 6">Ar-45</strain>
    </source>
</reference>
<dbReference type="OrthoDB" id="7630018at2"/>
<feature type="transmembrane region" description="Helical" evidence="2">
    <location>
        <begin position="6"/>
        <end position="24"/>
    </location>
</feature>
<evidence type="ECO:0000313" key="4">
    <source>
        <dbReference type="EMBL" id="SNY40012.1"/>
    </source>
</evidence>
<keyword evidence="2" id="KW-0472">Membrane</keyword>
<evidence type="ECO:0000256" key="2">
    <source>
        <dbReference type="SAM" id="Phobius"/>
    </source>
</evidence>
<name>A0A285HWA6_9RHOB</name>
<dbReference type="RefSeq" id="WP_097144441.1">
    <property type="nucleotide sequence ID" value="NZ_OBEA01000001.1"/>
</dbReference>
<dbReference type="EMBL" id="PGTD01000017">
    <property type="protein sequence ID" value="PJE27395.1"/>
    <property type="molecule type" value="Genomic_DNA"/>
</dbReference>
<keyword evidence="2" id="KW-0812">Transmembrane</keyword>
<protein>
    <submittedName>
        <fullName evidence="4">Uncharacterized protein</fullName>
    </submittedName>
</protein>
<proteinExistence type="predicted"/>
<evidence type="ECO:0000313" key="5">
    <source>
        <dbReference type="Proteomes" id="UP000231655"/>
    </source>
</evidence>
<reference evidence="4 5" key="1">
    <citation type="submission" date="2017-09" db="EMBL/GenBank/DDBJ databases">
        <authorList>
            <person name="Ehlers B."/>
            <person name="Leendertz F.H."/>
        </authorList>
    </citation>
    <scope>NUCLEOTIDE SEQUENCE [LARGE SCALE GENOMIC DNA]</scope>
    <source>
        <strain evidence="4 5">CGMCC 1.12662</strain>
    </source>
</reference>
<dbReference type="Proteomes" id="UP000231655">
    <property type="component" value="Unassembled WGS sequence"/>
</dbReference>
<evidence type="ECO:0000313" key="3">
    <source>
        <dbReference type="EMBL" id="PJE27395.1"/>
    </source>
</evidence>
<dbReference type="Proteomes" id="UP000231702">
    <property type="component" value="Unassembled WGS sequence"/>
</dbReference>
<keyword evidence="6" id="KW-1185">Reference proteome</keyword>